<feature type="domain" description="Response regulatory" evidence="8">
    <location>
        <begin position="1"/>
        <end position="73"/>
    </location>
</feature>
<dbReference type="PANTHER" id="PTHR43874:SF217">
    <property type="entry name" value="TWO-COMPONENT RESPONSE REGULATOR ORR24-LIKE ISOFORM X1"/>
    <property type="match status" value="1"/>
</dbReference>
<keyword evidence="2" id="KW-0902">Two-component regulatory system</keyword>
<keyword evidence="5" id="KW-0539">Nucleus</keyword>
<feature type="region of interest" description="Disordered" evidence="7">
    <location>
        <begin position="289"/>
        <end position="320"/>
    </location>
</feature>
<dbReference type="Pfam" id="PF00072">
    <property type="entry name" value="Response_reg"/>
    <property type="match status" value="1"/>
</dbReference>
<keyword evidence="6" id="KW-0597">Phosphoprotein</keyword>
<keyword evidence="3" id="KW-0805">Transcription regulation</keyword>
<feature type="modified residue" description="4-aspartylphosphate" evidence="6">
    <location>
        <position position="9"/>
    </location>
</feature>
<feature type="region of interest" description="Disordered" evidence="7">
    <location>
        <begin position="369"/>
        <end position="389"/>
    </location>
</feature>
<dbReference type="NCBIfam" id="TIGR01557">
    <property type="entry name" value="myb_SHAQKYF"/>
    <property type="match status" value="1"/>
</dbReference>
<proteinExistence type="predicted"/>
<keyword evidence="4" id="KW-0804">Transcription</keyword>
<dbReference type="GO" id="GO:0000160">
    <property type="term" value="P:phosphorelay signal transduction system"/>
    <property type="evidence" value="ECO:0007669"/>
    <property type="project" value="UniProtKB-KW"/>
</dbReference>
<evidence type="ECO:0000256" key="3">
    <source>
        <dbReference type="ARBA" id="ARBA00023015"/>
    </source>
</evidence>
<accession>A0ABC8TJL5</accession>
<feature type="compositionally biased region" description="Polar residues" evidence="7">
    <location>
        <begin position="194"/>
        <end position="207"/>
    </location>
</feature>
<sequence length="449" mass="50076">MKTDIVITDICMPDMDGFRLLEIIDLEMDIPLIMMSAYDRIDNIMRSVKHGVRDYLVKPVEMKELKNKWQQVIRKTIFDLNKLHPTSAELVGNSLPPNKRRDKLIEQEDETNILSHWESSAHKKSRVTWTADLHKKFVDALQQLEVNKVFSKKMLEIMNEPELSRGNIASHLQKYRILLNKQQARRSQERDKNTGTNRTFGHLHNGSSIALSDTQGLPVINNYGSDPGSSHAASKTLCPEQNFLPSPMSYQTPPTMPISVLGNVPQSPICLANPHPQPESNGMKFQEISQRRQMANHSEMSSHMSKFEASQSGPSSSPPSSAFAEVVFEAYCCPPAAFNLIGIDYQMLGDATTEMLPISQPADSLVGPLQASSPGHREEKSLETSNGRGGLDLCKQTTGFSCDIQGSTIDDSMGNDQMMFLPLLDNHNSYSSPDDDISIMVKQIAKMVS</sequence>
<name>A0ABC8TJL5_9AQUA</name>
<dbReference type="PANTHER" id="PTHR43874">
    <property type="entry name" value="TWO-COMPONENT RESPONSE REGULATOR"/>
    <property type="match status" value="1"/>
</dbReference>
<evidence type="ECO:0000256" key="6">
    <source>
        <dbReference type="PROSITE-ProRule" id="PRU00169"/>
    </source>
</evidence>
<dbReference type="Gene3D" id="1.10.10.60">
    <property type="entry name" value="Homeodomain-like"/>
    <property type="match status" value="1"/>
</dbReference>
<organism evidence="9 10">
    <name type="scientific">Ilex paraguariensis</name>
    <name type="common">yerba mate</name>
    <dbReference type="NCBI Taxonomy" id="185542"/>
    <lineage>
        <taxon>Eukaryota</taxon>
        <taxon>Viridiplantae</taxon>
        <taxon>Streptophyta</taxon>
        <taxon>Embryophyta</taxon>
        <taxon>Tracheophyta</taxon>
        <taxon>Spermatophyta</taxon>
        <taxon>Magnoliopsida</taxon>
        <taxon>eudicotyledons</taxon>
        <taxon>Gunneridae</taxon>
        <taxon>Pentapetalae</taxon>
        <taxon>asterids</taxon>
        <taxon>campanulids</taxon>
        <taxon>Aquifoliales</taxon>
        <taxon>Aquifoliaceae</taxon>
        <taxon>Ilex</taxon>
    </lineage>
</organism>
<reference evidence="9 10" key="1">
    <citation type="submission" date="2024-02" db="EMBL/GenBank/DDBJ databases">
        <authorList>
            <person name="Vignale AGUSTIN F."/>
            <person name="Sosa J E."/>
            <person name="Modenutti C."/>
        </authorList>
    </citation>
    <scope>NUCLEOTIDE SEQUENCE [LARGE SCALE GENOMIC DNA]</scope>
</reference>
<evidence type="ECO:0000313" key="9">
    <source>
        <dbReference type="EMBL" id="CAK9169434.1"/>
    </source>
</evidence>
<evidence type="ECO:0000256" key="4">
    <source>
        <dbReference type="ARBA" id="ARBA00023163"/>
    </source>
</evidence>
<dbReference type="SUPFAM" id="SSF46689">
    <property type="entry name" value="Homeodomain-like"/>
    <property type="match status" value="1"/>
</dbReference>
<dbReference type="Gene3D" id="3.40.50.2300">
    <property type="match status" value="1"/>
</dbReference>
<dbReference type="AlphaFoldDB" id="A0ABC8TJL5"/>
<evidence type="ECO:0000313" key="10">
    <source>
        <dbReference type="Proteomes" id="UP001642360"/>
    </source>
</evidence>
<evidence type="ECO:0000256" key="5">
    <source>
        <dbReference type="ARBA" id="ARBA00023242"/>
    </source>
</evidence>
<evidence type="ECO:0000256" key="7">
    <source>
        <dbReference type="SAM" id="MobiDB-lite"/>
    </source>
</evidence>
<dbReference type="InterPro" id="IPR011006">
    <property type="entry name" value="CheY-like_superfamily"/>
</dbReference>
<dbReference type="InterPro" id="IPR001789">
    <property type="entry name" value="Sig_transdc_resp-reg_receiver"/>
</dbReference>
<dbReference type="InterPro" id="IPR006447">
    <property type="entry name" value="Myb_dom_plants"/>
</dbReference>
<evidence type="ECO:0000256" key="1">
    <source>
        <dbReference type="ARBA" id="ARBA00004123"/>
    </source>
</evidence>
<dbReference type="EMBL" id="CAUOFW020005281">
    <property type="protein sequence ID" value="CAK9169434.1"/>
    <property type="molecule type" value="Genomic_DNA"/>
</dbReference>
<feature type="region of interest" description="Disordered" evidence="7">
    <location>
        <begin position="182"/>
        <end position="207"/>
    </location>
</feature>
<dbReference type="InterPro" id="IPR009057">
    <property type="entry name" value="Homeodomain-like_sf"/>
</dbReference>
<protein>
    <recommendedName>
        <fullName evidence="8">Response regulatory domain-containing protein</fullName>
    </recommendedName>
</protein>
<dbReference type="Proteomes" id="UP001642360">
    <property type="component" value="Unassembled WGS sequence"/>
</dbReference>
<feature type="compositionally biased region" description="Low complexity" evidence="7">
    <location>
        <begin position="310"/>
        <end position="320"/>
    </location>
</feature>
<evidence type="ECO:0000256" key="2">
    <source>
        <dbReference type="ARBA" id="ARBA00023012"/>
    </source>
</evidence>
<dbReference type="PROSITE" id="PS50110">
    <property type="entry name" value="RESPONSE_REGULATORY"/>
    <property type="match status" value="1"/>
</dbReference>
<dbReference type="FunFam" id="1.10.10.60:FF:000007">
    <property type="entry name" value="Two-component response regulator"/>
    <property type="match status" value="1"/>
</dbReference>
<feature type="compositionally biased region" description="Polar residues" evidence="7">
    <location>
        <begin position="289"/>
        <end position="304"/>
    </location>
</feature>
<dbReference type="InterPro" id="IPR045279">
    <property type="entry name" value="ARR-like"/>
</dbReference>
<gene>
    <name evidence="9" type="ORF">ILEXP_LOCUS38878</name>
</gene>
<dbReference type="SUPFAM" id="SSF52172">
    <property type="entry name" value="CheY-like"/>
    <property type="match status" value="1"/>
</dbReference>
<comment type="subcellular location">
    <subcellularLocation>
        <location evidence="1">Nucleus</location>
    </subcellularLocation>
</comment>
<comment type="caution">
    <text evidence="9">The sequence shown here is derived from an EMBL/GenBank/DDBJ whole genome shotgun (WGS) entry which is preliminary data.</text>
</comment>
<keyword evidence="10" id="KW-1185">Reference proteome</keyword>
<dbReference type="GO" id="GO:0005634">
    <property type="term" value="C:nucleus"/>
    <property type="evidence" value="ECO:0007669"/>
    <property type="project" value="UniProtKB-SubCell"/>
</dbReference>
<evidence type="ECO:0000259" key="8">
    <source>
        <dbReference type="PROSITE" id="PS50110"/>
    </source>
</evidence>